<dbReference type="PROSITE" id="PS51257">
    <property type="entry name" value="PROKAR_LIPOPROTEIN"/>
    <property type="match status" value="1"/>
</dbReference>
<sequence length="195" mass="21859">MKLYRRGVLMKKGYLIAIMMILFLSGCGGKKAYSYNPDESSIFISKDGTLKSALVQKIDTKAKSEELKDFANAEVEDFNKLNSANQVKLEEAGIKNDIAKVVFSYTSFECMQEFAKFTQDNSFDLKSLDVYKLSDADLSKMDSIKIPDGIKGDYIAVIDGKADVYTDGKITYVSNNIEFNDNTAKVDGFNYIIFK</sequence>
<dbReference type="Proteomes" id="UP000070394">
    <property type="component" value="Unassembled WGS sequence"/>
</dbReference>
<gene>
    <name evidence="1" type="ORF">HMPREF1866_02804</name>
</gene>
<reference evidence="2" key="1">
    <citation type="submission" date="2016-01" db="EMBL/GenBank/DDBJ databases">
        <authorList>
            <person name="Mitreva M."/>
            <person name="Pepin K.H."/>
            <person name="Mihindukulasuriya K.A."/>
            <person name="Fulton R."/>
            <person name="Fronick C."/>
            <person name="O'Laughlin M."/>
            <person name="Miner T."/>
            <person name="Herter B."/>
            <person name="Rosa B.A."/>
            <person name="Cordes M."/>
            <person name="Tomlinson C."/>
            <person name="Wollam A."/>
            <person name="Palsikar V.B."/>
            <person name="Mardis E.R."/>
            <person name="Wilson R.K."/>
        </authorList>
    </citation>
    <scope>NUCLEOTIDE SEQUENCE [LARGE SCALE GENOMIC DNA]</scope>
    <source>
        <strain evidence="2">DNF00896</strain>
    </source>
</reference>
<comment type="caution">
    <text evidence="1">The sequence shown here is derived from an EMBL/GenBank/DDBJ whole genome shotgun (WGS) entry which is preliminary data.</text>
</comment>
<accession>A0A133ZBS4</accession>
<dbReference type="PATRIC" id="fig|467210.3.peg.2781"/>
<protein>
    <recommendedName>
        <fullName evidence="3">Lipoprotein</fullName>
    </recommendedName>
</protein>
<dbReference type="AlphaFoldDB" id="A0A133ZBS4"/>
<dbReference type="OrthoDB" id="2040650at2"/>
<dbReference type="EMBL" id="LSDA01000145">
    <property type="protein sequence ID" value="KXB52886.1"/>
    <property type="molecule type" value="Genomic_DNA"/>
</dbReference>
<organism evidence="1 2">
    <name type="scientific">Lachnoanaerobaculum saburreum</name>
    <dbReference type="NCBI Taxonomy" id="467210"/>
    <lineage>
        <taxon>Bacteria</taxon>
        <taxon>Bacillati</taxon>
        <taxon>Bacillota</taxon>
        <taxon>Clostridia</taxon>
        <taxon>Lachnospirales</taxon>
        <taxon>Lachnospiraceae</taxon>
        <taxon>Lachnoanaerobaculum</taxon>
    </lineage>
</organism>
<evidence type="ECO:0008006" key="3">
    <source>
        <dbReference type="Google" id="ProtNLM"/>
    </source>
</evidence>
<evidence type="ECO:0000313" key="1">
    <source>
        <dbReference type="EMBL" id="KXB52886.1"/>
    </source>
</evidence>
<dbReference type="STRING" id="467210.HMPREF1866_02804"/>
<evidence type="ECO:0000313" key="2">
    <source>
        <dbReference type="Proteomes" id="UP000070394"/>
    </source>
</evidence>
<keyword evidence="2" id="KW-1185">Reference proteome</keyword>
<proteinExistence type="predicted"/>
<name>A0A133ZBS4_9FIRM</name>